<dbReference type="EMBL" id="BAAAMY010000004">
    <property type="protein sequence ID" value="GAA1919419.1"/>
    <property type="molecule type" value="Genomic_DNA"/>
</dbReference>
<gene>
    <name evidence="2" type="ORF">GCM10009737_21190</name>
</gene>
<evidence type="ECO:0000313" key="2">
    <source>
        <dbReference type="EMBL" id="GAA1919419.1"/>
    </source>
</evidence>
<keyword evidence="3" id="KW-1185">Reference proteome</keyword>
<comment type="caution">
    <text evidence="2">The sequence shown here is derived from an EMBL/GenBank/DDBJ whole genome shotgun (WGS) entry which is preliminary data.</text>
</comment>
<proteinExistence type="predicted"/>
<evidence type="ECO:0000256" key="1">
    <source>
        <dbReference type="SAM" id="MobiDB-lite"/>
    </source>
</evidence>
<evidence type="ECO:0000313" key="3">
    <source>
        <dbReference type="Proteomes" id="UP001501612"/>
    </source>
</evidence>
<protein>
    <submittedName>
        <fullName evidence="2">Uncharacterized protein</fullName>
    </submittedName>
</protein>
<name>A0ABP5ATP7_9ACTN</name>
<dbReference type="Proteomes" id="UP001501612">
    <property type="component" value="Unassembled WGS sequence"/>
</dbReference>
<organism evidence="2 3">
    <name type="scientific">Nocardioides lentus</name>
    <dbReference type="NCBI Taxonomy" id="338077"/>
    <lineage>
        <taxon>Bacteria</taxon>
        <taxon>Bacillati</taxon>
        <taxon>Actinomycetota</taxon>
        <taxon>Actinomycetes</taxon>
        <taxon>Propionibacteriales</taxon>
        <taxon>Nocardioidaceae</taxon>
        <taxon>Nocardioides</taxon>
    </lineage>
</organism>
<accession>A0ABP5ATP7</accession>
<feature type="region of interest" description="Disordered" evidence="1">
    <location>
        <begin position="35"/>
        <end position="92"/>
    </location>
</feature>
<feature type="compositionally biased region" description="Gly residues" evidence="1">
    <location>
        <begin position="83"/>
        <end position="92"/>
    </location>
</feature>
<reference evidence="3" key="1">
    <citation type="journal article" date="2019" name="Int. J. Syst. Evol. Microbiol.">
        <title>The Global Catalogue of Microorganisms (GCM) 10K type strain sequencing project: providing services to taxonomists for standard genome sequencing and annotation.</title>
        <authorList>
            <consortium name="The Broad Institute Genomics Platform"/>
            <consortium name="The Broad Institute Genome Sequencing Center for Infectious Disease"/>
            <person name="Wu L."/>
            <person name="Ma J."/>
        </authorList>
    </citation>
    <scope>NUCLEOTIDE SEQUENCE [LARGE SCALE GENOMIC DNA]</scope>
    <source>
        <strain evidence="3">JCM 14046</strain>
    </source>
</reference>
<sequence length="92" mass="9554">MVSREPSSTAVEKPATLITSITASRHVCPHHEIGGCGPSGVGVSTEENLAVGSGPGHRTADVRDPLLWSRPRPPGRDLQPMPGGAGRGRLEP</sequence>